<reference evidence="2 3" key="1">
    <citation type="journal article" date="2014" name="Genome Announc.">
        <title>Draft Genome Sequences of Three Alkaliphilic Bacillus Strains, Bacillus wakoensis JCM 9140T, Bacillus akibai JCM 9157T, and Bacillus hemicellulosilyticus JCM 9152T.</title>
        <authorList>
            <person name="Yuki M."/>
            <person name="Oshima K."/>
            <person name="Suda W."/>
            <person name="Oshida Y."/>
            <person name="Kitamura K."/>
            <person name="Iida T."/>
            <person name="Hattori M."/>
            <person name="Ohkuma M."/>
        </authorList>
    </citation>
    <scope>NUCLEOTIDE SEQUENCE [LARGE SCALE GENOMIC DNA]</scope>
    <source>
        <strain evidence="2 3">JCM 9157</strain>
    </source>
</reference>
<comment type="caution">
    <text evidence="2">The sequence shown here is derived from an EMBL/GenBank/DDBJ whole genome shotgun (WGS) entry which is preliminary data.</text>
</comment>
<proteinExistence type="predicted"/>
<dbReference type="Pfam" id="PF00300">
    <property type="entry name" value="His_Phos_1"/>
    <property type="match status" value="1"/>
</dbReference>
<dbReference type="GO" id="GO:0016791">
    <property type="term" value="F:phosphatase activity"/>
    <property type="evidence" value="ECO:0007669"/>
    <property type="project" value="TreeGrafter"/>
</dbReference>
<dbReference type="OrthoDB" id="2185101at2"/>
<feature type="binding site" evidence="1">
    <location>
        <position position="53"/>
    </location>
    <ligand>
        <name>substrate</name>
    </ligand>
</feature>
<dbReference type="Proteomes" id="UP000018896">
    <property type="component" value="Unassembled WGS sequence"/>
</dbReference>
<evidence type="ECO:0000256" key="1">
    <source>
        <dbReference type="PIRSR" id="PIRSR613078-2"/>
    </source>
</evidence>
<evidence type="ECO:0000313" key="2">
    <source>
        <dbReference type="EMBL" id="GAE37223.1"/>
    </source>
</evidence>
<dbReference type="InterPro" id="IPR050275">
    <property type="entry name" value="PGM_Phosphatase"/>
</dbReference>
<dbReference type="InterPro" id="IPR029033">
    <property type="entry name" value="His_PPase_superfam"/>
</dbReference>
<dbReference type="SUPFAM" id="SSF53254">
    <property type="entry name" value="Phosphoglycerate mutase-like"/>
    <property type="match status" value="1"/>
</dbReference>
<organism evidence="2 3">
    <name type="scientific">Halalkalibacter akibai (strain ATCC 43226 / DSM 21942 / CIP 109018 / JCM 9157 / 1139)</name>
    <name type="common">Bacillus akibai</name>
    <dbReference type="NCBI Taxonomy" id="1236973"/>
    <lineage>
        <taxon>Bacteria</taxon>
        <taxon>Bacillati</taxon>
        <taxon>Bacillota</taxon>
        <taxon>Bacilli</taxon>
        <taxon>Bacillales</taxon>
        <taxon>Bacillaceae</taxon>
        <taxon>Halalkalibacter</taxon>
    </lineage>
</organism>
<dbReference type="GO" id="GO:0005737">
    <property type="term" value="C:cytoplasm"/>
    <property type="evidence" value="ECO:0007669"/>
    <property type="project" value="TreeGrafter"/>
</dbReference>
<dbReference type="SMART" id="SM00855">
    <property type="entry name" value="PGAM"/>
    <property type="match status" value="1"/>
</dbReference>
<keyword evidence="3" id="KW-1185">Reference proteome</keyword>
<dbReference type="EMBL" id="BAUV01000059">
    <property type="protein sequence ID" value="GAE37223.1"/>
    <property type="molecule type" value="Genomic_DNA"/>
</dbReference>
<evidence type="ECO:0000313" key="3">
    <source>
        <dbReference type="Proteomes" id="UP000018896"/>
    </source>
</evidence>
<dbReference type="STRING" id="1236973.JCM9157_4491"/>
<dbReference type="RefSeq" id="WP_035667719.1">
    <property type="nucleotide sequence ID" value="NZ_BAUV01000059.1"/>
</dbReference>
<dbReference type="AlphaFoldDB" id="W4QZX6"/>
<sequence>MTNLYFVRHAHSVYTPDELGRPLSDKGYSDALKVTELLKNENIDIVIASPYKRAIQSVEAVATHIDKDVEIVEGFKKRLLTAVPAEDFNLAITKVWEDDTFSWAGGESNTSAQKRGVDTVYNVLEKYSGKNVVIGTHGNIMVLMMNHFDNQYHFSFWKSLNMPDIYKLTFDGKELKSVIRLWERRPNGKNLIRENYNNE</sequence>
<dbReference type="PANTHER" id="PTHR48100">
    <property type="entry name" value="BROAD-SPECIFICITY PHOSPHATASE YOR283W-RELATED"/>
    <property type="match status" value="1"/>
</dbReference>
<protein>
    <submittedName>
        <fullName evidence="2">Phosphoglycerate mutase family 2</fullName>
    </submittedName>
</protein>
<dbReference type="InterPro" id="IPR013078">
    <property type="entry name" value="His_Pase_superF_clade-1"/>
</dbReference>
<dbReference type="CDD" id="cd07067">
    <property type="entry name" value="HP_PGM_like"/>
    <property type="match status" value="1"/>
</dbReference>
<gene>
    <name evidence="2" type="ORF">JCM9157_4491</name>
</gene>
<dbReference type="eggNOG" id="COG0406">
    <property type="taxonomic scope" value="Bacteria"/>
</dbReference>
<name>W4QZX6_HALA3</name>
<accession>W4QZX6</accession>
<dbReference type="PANTHER" id="PTHR48100:SF59">
    <property type="entry name" value="ADENOSYLCOBALAMIN_ALPHA-RIBAZOLE PHOSPHATASE"/>
    <property type="match status" value="1"/>
</dbReference>
<dbReference type="Gene3D" id="3.40.50.1240">
    <property type="entry name" value="Phosphoglycerate mutase-like"/>
    <property type="match status" value="1"/>
</dbReference>